<dbReference type="PROSITE" id="PS51760">
    <property type="entry name" value="GH10_2"/>
    <property type="match status" value="1"/>
</dbReference>
<dbReference type="PRINTS" id="PR00134">
    <property type="entry name" value="GLHYDRLASE10"/>
</dbReference>
<protein>
    <recommendedName>
        <fullName evidence="7">Beta-xylanase</fullName>
        <ecNumber evidence="7">3.2.1.8</ecNumber>
    </recommendedName>
</protein>
<dbReference type="AlphaFoldDB" id="A0A5K1JYF8"/>
<accession>A0A5K1JYF8</accession>
<organism evidence="11">
    <name type="scientific">Ganoderma boninense</name>
    <dbReference type="NCBI Taxonomy" id="34458"/>
    <lineage>
        <taxon>Eukaryota</taxon>
        <taxon>Fungi</taxon>
        <taxon>Dikarya</taxon>
        <taxon>Basidiomycota</taxon>
        <taxon>Agaricomycotina</taxon>
        <taxon>Agaricomycetes</taxon>
        <taxon>Polyporales</taxon>
        <taxon>Polyporaceae</taxon>
        <taxon>Ganoderma</taxon>
    </lineage>
</organism>
<dbReference type="PANTHER" id="PTHR31490">
    <property type="entry name" value="GLYCOSYL HYDROLASE"/>
    <property type="match status" value="1"/>
</dbReference>
<reference evidence="11" key="1">
    <citation type="submission" date="2019-10" db="EMBL/GenBank/DDBJ databases">
        <authorList>
            <person name="Nor Muhammad N."/>
        </authorList>
    </citation>
    <scope>NUCLEOTIDE SEQUENCE</scope>
</reference>
<evidence type="ECO:0000256" key="8">
    <source>
        <dbReference type="SAM" id="SignalP"/>
    </source>
</evidence>
<keyword evidence="4 7" id="KW-0119">Carbohydrate metabolism</keyword>
<gene>
    <name evidence="11" type="primary">Q63K73</name>
</gene>
<dbReference type="SUPFAM" id="SSF57180">
    <property type="entry name" value="Cellulose-binding domain"/>
    <property type="match status" value="1"/>
</dbReference>
<dbReference type="PROSITE" id="PS51164">
    <property type="entry name" value="CBM1_2"/>
    <property type="match status" value="1"/>
</dbReference>
<comment type="similarity">
    <text evidence="1 7">Belongs to the glycosyl hydrolase 10 (cellulase F) family.</text>
</comment>
<evidence type="ECO:0000256" key="5">
    <source>
        <dbReference type="ARBA" id="ARBA00023295"/>
    </source>
</evidence>
<evidence type="ECO:0000256" key="6">
    <source>
        <dbReference type="ARBA" id="ARBA00023326"/>
    </source>
</evidence>
<dbReference type="PANTHER" id="PTHR31490:SF76">
    <property type="entry name" value="ENDO-1,4-BETA-XYLANASE C"/>
    <property type="match status" value="1"/>
</dbReference>
<feature type="domain" description="GH10" evidence="10">
    <location>
        <begin position="73"/>
        <end position="396"/>
    </location>
</feature>
<dbReference type="InterPro" id="IPR000254">
    <property type="entry name" value="CBD"/>
</dbReference>
<evidence type="ECO:0000256" key="3">
    <source>
        <dbReference type="ARBA" id="ARBA00022801"/>
    </source>
</evidence>
<evidence type="ECO:0000256" key="7">
    <source>
        <dbReference type="RuleBase" id="RU361174"/>
    </source>
</evidence>
<proteinExistence type="inferred from homology"/>
<dbReference type="Pfam" id="PF00331">
    <property type="entry name" value="Glyco_hydro_10"/>
    <property type="match status" value="2"/>
</dbReference>
<dbReference type="GO" id="GO:0000272">
    <property type="term" value="P:polysaccharide catabolic process"/>
    <property type="evidence" value="ECO:0007669"/>
    <property type="project" value="UniProtKB-KW"/>
</dbReference>
<feature type="domain" description="CBM1" evidence="9">
    <location>
        <begin position="19"/>
        <end position="55"/>
    </location>
</feature>
<keyword evidence="2 8" id="KW-0732">Signal</keyword>
<dbReference type="GO" id="GO:0030248">
    <property type="term" value="F:cellulose binding"/>
    <property type="evidence" value="ECO:0007669"/>
    <property type="project" value="InterPro"/>
</dbReference>
<evidence type="ECO:0000313" key="11">
    <source>
        <dbReference type="EMBL" id="VWO97804.1"/>
    </source>
</evidence>
<dbReference type="GO" id="GO:0005576">
    <property type="term" value="C:extracellular region"/>
    <property type="evidence" value="ECO:0007669"/>
    <property type="project" value="InterPro"/>
</dbReference>
<dbReference type="InterPro" id="IPR017853">
    <property type="entry name" value="GH"/>
</dbReference>
<dbReference type="Gene3D" id="3.20.20.80">
    <property type="entry name" value="Glycosidases"/>
    <property type="match status" value="1"/>
</dbReference>
<dbReference type="InterPro" id="IPR044846">
    <property type="entry name" value="GH10"/>
</dbReference>
<dbReference type="SMART" id="SM00633">
    <property type="entry name" value="Glyco_10"/>
    <property type="match status" value="1"/>
</dbReference>
<dbReference type="SMART" id="SM00236">
    <property type="entry name" value="fCBD"/>
    <property type="match status" value="1"/>
</dbReference>
<dbReference type="EMBL" id="LR726538">
    <property type="protein sequence ID" value="VWO97804.1"/>
    <property type="molecule type" value="Genomic_DNA"/>
</dbReference>
<dbReference type="PROSITE" id="PS00562">
    <property type="entry name" value="CBM1_1"/>
    <property type="match status" value="1"/>
</dbReference>
<feature type="chain" id="PRO_5023811385" description="Beta-xylanase" evidence="8">
    <location>
        <begin position="21"/>
        <end position="398"/>
    </location>
</feature>
<sequence length="398" mass="41711">MKNLAALVALATVVAVPANAVAVWGQCGGIGYSGSTSCDAGSTCVFENDYYSQCQPGTASSTTPTSTTGSTSPAATTGLSRAFKAKGKVFWGTASDSNRFSNSQDSAVTIREFGGVTPENSMKWDATEPSRGSFSFSGSDALVNYATQNGMLIRAHTLGTFVAISLPDPKSAADAQPMQLEVWHSQLPSWVSSITDKSTLTSVIQTHISNVAGRYKGKVRSWDVVNEIFNEDGTLRSSVFSNVLGQSFVNIAFQAARSADPSAILYINDYNLDSANAKVNGIVNLVNSLNSGGSKLIDAIGTQMHLQANGAGGALAALQKLASANVNEVAITELDIVNAAPSDYLAVTNACLQVSKCVSITSWGVRDPDSWIASSNPLLFDANFNPKPAYTAIMQDLA</sequence>
<keyword evidence="3 7" id="KW-0378">Hydrolase</keyword>
<dbReference type="GO" id="GO:0031176">
    <property type="term" value="F:endo-1,4-beta-xylanase activity"/>
    <property type="evidence" value="ECO:0007669"/>
    <property type="project" value="UniProtKB-EC"/>
</dbReference>
<evidence type="ECO:0000256" key="1">
    <source>
        <dbReference type="ARBA" id="ARBA00007495"/>
    </source>
</evidence>
<keyword evidence="6 7" id="KW-0624">Polysaccharide degradation</keyword>
<dbReference type="Pfam" id="PF00734">
    <property type="entry name" value="CBM_1"/>
    <property type="match status" value="1"/>
</dbReference>
<dbReference type="EC" id="3.2.1.8" evidence="7"/>
<evidence type="ECO:0000256" key="4">
    <source>
        <dbReference type="ARBA" id="ARBA00023277"/>
    </source>
</evidence>
<dbReference type="InterPro" id="IPR001000">
    <property type="entry name" value="GH10_dom"/>
</dbReference>
<evidence type="ECO:0000259" key="9">
    <source>
        <dbReference type="PROSITE" id="PS51164"/>
    </source>
</evidence>
<dbReference type="SUPFAM" id="SSF51445">
    <property type="entry name" value="(Trans)glycosidases"/>
    <property type="match status" value="1"/>
</dbReference>
<feature type="signal peptide" evidence="8">
    <location>
        <begin position="1"/>
        <end position="20"/>
    </location>
</feature>
<name>A0A5K1JYF8_9APHY</name>
<evidence type="ECO:0000256" key="2">
    <source>
        <dbReference type="ARBA" id="ARBA00022729"/>
    </source>
</evidence>
<dbReference type="InterPro" id="IPR035971">
    <property type="entry name" value="CBD_sf"/>
</dbReference>
<comment type="catalytic activity">
    <reaction evidence="7">
        <text>Endohydrolysis of (1-&gt;4)-beta-D-xylosidic linkages in xylans.</text>
        <dbReference type="EC" id="3.2.1.8"/>
    </reaction>
</comment>
<keyword evidence="5 7" id="KW-0326">Glycosidase</keyword>
<evidence type="ECO:0000259" key="10">
    <source>
        <dbReference type="PROSITE" id="PS51760"/>
    </source>
</evidence>